<feature type="compositionally biased region" description="Polar residues" evidence="1">
    <location>
        <begin position="190"/>
        <end position="200"/>
    </location>
</feature>
<gene>
    <name evidence="4" type="ORF">AWU67_13200</name>
</gene>
<feature type="region of interest" description="Disordered" evidence="1">
    <location>
        <begin position="1"/>
        <end position="20"/>
    </location>
</feature>
<dbReference type="CDD" id="cd12797">
    <property type="entry name" value="M23_peptidase"/>
    <property type="match status" value="1"/>
</dbReference>
<keyword evidence="2" id="KW-1133">Transmembrane helix</keyword>
<accession>A0A0X8E429</accession>
<dbReference type="GO" id="GO:0004222">
    <property type="term" value="F:metalloendopeptidase activity"/>
    <property type="evidence" value="ECO:0007669"/>
    <property type="project" value="TreeGrafter"/>
</dbReference>
<keyword evidence="2" id="KW-0812">Transmembrane</keyword>
<organism evidence="4 5">
    <name type="scientific">Microterricola viridarii</name>
    <dbReference type="NCBI Taxonomy" id="412690"/>
    <lineage>
        <taxon>Bacteria</taxon>
        <taxon>Bacillati</taxon>
        <taxon>Actinomycetota</taxon>
        <taxon>Actinomycetes</taxon>
        <taxon>Micrococcales</taxon>
        <taxon>Microbacteriaceae</taxon>
        <taxon>Microterricola</taxon>
    </lineage>
</organism>
<reference evidence="5" key="2">
    <citation type="submission" date="2016-01" db="EMBL/GenBank/DDBJ databases">
        <title>First complete genome sequence of a species in the genus Microterricola, an extremophilic cold active enzyme producing strain ERGS5:02 isolated from Sikkim Himalaya.</title>
        <authorList>
            <person name="Kumar R."/>
            <person name="Singh D."/>
            <person name="Swarnkar M.K."/>
        </authorList>
    </citation>
    <scope>NUCLEOTIDE SEQUENCE [LARGE SCALE GENOMIC DNA]</scope>
    <source>
        <strain evidence="5">ERGS5:02</strain>
    </source>
</reference>
<dbReference type="InterPro" id="IPR050570">
    <property type="entry name" value="Cell_wall_metabolism_enzyme"/>
</dbReference>
<dbReference type="PANTHER" id="PTHR21666">
    <property type="entry name" value="PEPTIDASE-RELATED"/>
    <property type="match status" value="1"/>
</dbReference>
<proteinExistence type="predicted"/>
<evidence type="ECO:0000259" key="3">
    <source>
        <dbReference type="Pfam" id="PF01551"/>
    </source>
</evidence>
<feature type="domain" description="M23ase beta-sheet core" evidence="3">
    <location>
        <begin position="366"/>
        <end position="469"/>
    </location>
</feature>
<evidence type="ECO:0000256" key="1">
    <source>
        <dbReference type="SAM" id="MobiDB-lite"/>
    </source>
</evidence>
<feature type="compositionally biased region" description="Basic and acidic residues" evidence="1">
    <location>
        <begin position="1"/>
        <end position="13"/>
    </location>
</feature>
<dbReference type="AlphaFoldDB" id="A0A0X8E429"/>
<dbReference type="Proteomes" id="UP000058305">
    <property type="component" value="Chromosome"/>
</dbReference>
<name>A0A0X8E429_9MICO</name>
<dbReference type="PANTHER" id="PTHR21666:SF270">
    <property type="entry name" value="MUREIN HYDROLASE ACTIVATOR ENVC"/>
    <property type="match status" value="1"/>
</dbReference>
<protein>
    <recommendedName>
        <fullName evidence="3">M23ase beta-sheet core domain-containing protein</fullName>
    </recommendedName>
</protein>
<keyword evidence="5" id="KW-1185">Reference proteome</keyword>
<reference evidence="4 5" key="1">
    <citation type="journal article" date="2016" name="J. Biotechnol.">
        <title>First complete genome sequence of a species in the genus Microterricola, an extremophilic cold active enzyme producing bacterial strain ERGS5:02 isolated from Sikkim Himalaya.</title>
        <authorList>
            <person name="Himanshu"/>
            <person name="Swarnkar M.K."/>
            <person name="Singh D."/>
            <person name="Kumar R."/>
        </authorList>
    </citation>
    <scope>NUCLEOTIDE SEQUENCE [LARGE SCALE GENOMIC DNA]</scope>
    <source>
        <strain evidence="4 5">ERGS5:02</strain>
    </source>
</reference>
<feature type="transmembrane region" description="Helical" evidence="2">
    <location>
        <begin position="251"/>
        <end position="270"/>
    </location>
</feature>
<dbReference type="EMBL" id="CP014145">
    <property type="protein sequence ID" value="AMB59663.1"/>
    <property type="molecule type" value="Genomic_DNA"/>
</dbReference>
<dbReference type="SUPFAM" id="SSF51261">
    <property type="entry name" value="Duplicated hybrid motif"/>
    <property type="match status" value="1"/>
</dbReference>
<dbReference type="Gene3D" id="2.70.70.10">
    <property type="entry name" value="Glucose Permease (Domain IIA)"/>
    <property type="match status" value="1"/>
</dbReference>
<dbReference type="KEGG" id="mvd:AWU67_13200"/>
<sequence>MTRREIRERERALELATGEPQEPATAVLPIVAEVPTRTAILPAVPQPEPHTAESYAELLNALVLPAPDPAPLATAEDFMHAAAPAAFAAELPEQAAALPIRRSRRAADVEVDAILPTAVATPGSRRSANPRGQVEPLGASELSAANLDTASADEEAPQAEELLVDAQQTTALLADALRVDALFSDILNPDSVSGAQTSDPAQRRRSAGRSEPLAVPRASTTPGASRTATPRAAVRTAPTLSVTRRIATKTTAIVAMGFVALMAVATSVPAEALLTADDVKAAALVAKMPSKTEPGQSVIAHGADSITVQADGYETATIAEAAAASGIRMESTFVNNPNGAVQWPFAVGVHVGDRFGFRDCAGCSSNHGGQDFNPGNGAEIQSIADGVVTLAEDGEGSLGVHMMIEHQINGETITSVYAHMQHGTMRYSTGDVVKVGDVIGNTGTTGMSTGPHLHFEIRLGGINGVKVDPLDWLYANTN</sequence>
<dbReference type="InterPro" id="IPR016047">
    <property type="entry name" value="M23ase_b-sheet_dom"/>
</dbReference>
<dbReference type="Pfam" id="PF01551">
    <property type="entry name" value="Peptidase_M23"/>
    <property type="match status" value="1"/>
</dbReference>
<dbReference type="InterPro" id="IPR011055">
    <property type="entry name" value="Dup_hybrid_motif"/>
</dbReference>
<evidence type="ECO:0000256" key="2">
    <source>
        <dbReference type="SAM" id="Phobius"/>
    </source>
</evidence>
<evidence type="ECO:0000313" key="5">
    <source>
        <dbReference type="Proteomes" id="UP000058305"/>
    </source>
</evidence>
<feature type="compositionally biased region" description="Low complexity" evidence="1">
    <location>
        <begin position="226"/>
        <end position="236"/>
    </location>
</feature>
<keyword evidence="2" id="KW-0472">Membrane</keyword>
<feature type="region of interest" description="Disordered" evidence="1">
    <location>
        <begin position="189"/>
        <end position="236"/>
    </location>
</feature>
<evidence type="ECO:0000313" key="4">
    <source>
        <dbReference type="EMBL" id="AMB59663.1"/>
    </source>
</evidence>